<gene>
    <name evidence="2" type="ORF">J2800_002139</name>
</gene>
<evidence type="ECO:0000256" key="1">
    <source>
        <dbReference type="SAM" id="SignalP"/>
    </source>
</evidence>
<name>A0ABU1MYY4_9CAUL</name>
<accession>A0ABU1MYY4</accession>
<feature type="signal peptide" evidence="1">
    <location>
        <begin position="1"/>
        <end position="24"/>
    </location>
</feature>
<dbReference type="EMBL" id="JAVDRL010000006">
    <property type="protein sequence ID" value="MDR6531392.1"/>
    <property type="molecule type" value="Genomic_DNA"/>
</dbReference>
<feature type="chain" id="PRO_5045924367" evidence="1">
    <location>
        <begin position="25"/>
        <end position="161"/>
    </location>
</feature>
<comment type="caution">
    <text evidence="2">The sequence shown here is derived from an EMBL/GenBank/DDBJ whole genome shotgun (WGS) entry which is preliminary data.</text>
</comment>
<protein>
    <submittedName>
        <fullName evidence="2">Uncharacterized protein</fullName>
    </submittedName>
</protein>
<proteinExistence type="predicted"/>
<evidence type="ECO:0000313" key="2">
    <source>
        <dbReference type="EMBL" id="MDR6531392.1"/>
    </source>
</evidence>
<keyword evidence="3" id="KW-1185">Reference proteome</keyword>
<reference evidence="2 3" key="1">
    <citation type="submission" date="2023-07" db="EMBL/GenBank/DDBJ databases">
        <title>Sorghum-associated microbial communities from plants grown in Nebraska, USA.</title>
        <authorList>
            <person name="Schachtman D."/>
        </authorList>
    </citation>
    <scope>NUCLEOTIDE SEQUENCE [LARGE SCALE GENOMIC DNA]</scope>
    <source>
        <strain evidence="2 3">DS2154</strain>
    </source>
</reference>
<evidence type="ECO:0000313" key="3">
    <source>
        <dbReference type="Proteomes" id="UP001262754"/>
    </source>
</evidence>
<organism evidence="2 3">
    <name type="scientific">Caulobacter rhizosphaerae</name>
    <dbReference type="NCBI Taxonomy" id="2010972"/>
    <lineage>
        <taxon>Bacteria</taxon>
        <taxon>Pseudomonadati</taxon>
        <taxon>Pseudomonadota</taxon>
        <taxon>Alphaproteobacteria</taxon>
        <taxon>Caulobacterales</taxon>
        <taxon>Caulobacteraceae</taxon>
        <taxon>Caulobacter</taxon>
    </lineage>
</organism>
<keyword evidence="1" id="KW-0732">Signal</keyword>
<dbReference type="Proteomes" id="UP001262754">
    <property type="component" value="Unassembled WGS sequence"/>
</dbReference>
<sequence>MVLRRGWTVLAAVALLGIAPVARAGEFVRADCRSVVRPTDAIRFDTDEHLRWYKRFWTGTCDHLSFCFSGSPNWNDIVGKLLAKGGPAEQPALLPKACRLGQLIGLEWARDKDIQKISTKDLKVFNSMLEAAGDPLKGVEAVDAKARAMAGQPKVLTPKKP</sequence>